<evidence type="ECO:0000256" key="8">
    <source>
        <dbReference type="SAM" id="Phobius"/>
    </source>
</evidence>
<protein>
    <submittedName>
        <fullName evidence="10">Uncharacterized protein</fullName>
    </submittedName>
</protein>
<dbReference type="AlphaFoldDB" id="A0A8C4NJ94"/>
<dbReference type="GO" id="GO:0005886">
    <property type="term" value="C:plasma membrane"/>
    <property type="evidence" value="ECO:0007669"/>
    <property type="project" value="TreeGrafter"/>
</dbReference>
<evidence type="ECO:0000256" key="3">
    <source>
        <dbReference type="ARBA" id="ARBA00022692"/>
    </source>
</evidence>
<evidence type="ECO:0000256" key="9">
    <source>
        <dbReference type="SAM" id="SignalP"/>
    </source>
</evidence>
<dbReference type="GO" id="GO:0003725">
    <property type="term" value="F:double-stranded RNA binding"/>
    <property type="evidence" value="ECO:0007669"/>
    <property type="project" value="TreeGrafter"/>
</dbReference>
<evidence type="ECO:0000256" key="1">
    <source>
        <dbReference type="ARBA" id="ARBA00004141"/>
    </source>
</evidence>
<evidence type="ECO:0000256" key="5">
    <source>
        <dbReference type="ARBA" id="ARBA00022989"/>
    </source>
</evidence>
<dbReference type="Ensembl" id="ENSEBUT00000004100.1">
    <property type="protein sequence ID" value="ENSEBUP00000003714.1"/>
    <property type="gene ID" value="ENSEBUG00000002685.1"/>
</dbReference>
<evidence type="ECO:0000256" key="2">
    <source>
        <dbReference type="ARBA" id="ARBA00006618"/>
    </source>
</evidence>
<reference evidence="10" key="1">
    <citation type="submission" date="2025-08" db="UniProtKB">
        <authorList>
            <consortium name="Ensembl"/>
        </authorList>
    </citation>
    <scope>IDENTIFICATION</scope>
</reference>
<feature type="transmembrane region" description="Helical" evidence="8">
    <location>
        <begin position="274"/>
        <end position="297"/>
    </location>
</feature>
<dbReference type="Pfam" id="PF13965">
    <property type="entry name" value="SID-1_RNA_chan"/>
    <property type="match status" value="1"/>
</dbReference>
<dbReference type="GO" id="GO:0005764">
    <property type="term" value="C:lysosome"/>
    <property type="evidence" value="ECO:0007669"/>
    <property type="project" value="TreeGrafter"/>
</dbReference>
<evidence type="ECO:0000313" key="11">
    <source>
        <dbReference type="Proteomes" id="UP000694388"/>
    </source>
</evidence>
<name>A0A8C4NJ94_EPTBU</name>
<evidence type="ECO:0000313" key="10">
    <source>
        <dbReference type="Ensembl" id="ENSEBUP00000003714.1"/>
    </source>
</evidence>
<evidence type="ECO:0000256" key="4">
    <source>
        <dbReference type="ARBA" id="ARBA00022729"/>
    </source>
</evidence>
<dbReference type="GO" id="GO:0051033">
    <property type="term" value="F:RNA transmembrane transporter activity"/>
    <property type="evidence" value="ECO:0007669"/>
    <property type="project" value="TreeGrafter"/>
</dbReference>
<dbReference type="Proteomes" id="UP000694388">
    <property type="component" value="Unplaced"/>
</dbReference>
<sequence>MLALSMKSGLLARRILSLFLLSSSSLVVFTTRHNWTVNETDKKEFLEQFEFEQGEHHALRVRMTVKEATDGYCHAYQVIVVAWSEMRVKAWTLPLMYGNQSLWERSHTLHFPSSPRCIPGMSKIYFNVAVKKNSFGYPISIEVNLEPQEDFVLNTSMSREVEVMPAHPQYFLFQFPNDVNDVTVNVESNTSNVCGIVSAQHTKELPQDSNEFAGQHLTFTTKAAIKLQKKDFGDSVYIVLMVPFNETTCSNTGDVKTLNKTLTLSVKPLPDASLLMILLWVLLTFMMLMVFCILLLIHKCL</sequence>
<keyword evidence="3 8" id="KW-0812">Transmembrane</keyword>
<dbReference type="PANTHER" id="PTHR12185">
    <property type="entry name" value="SID1 TRANSMEMBRANE FAMILY MEMEBER"/>
    <property type="match status" value="1"/>
</dbReference>
<comment type="similarity">
    <text evidence="2">Belongs to the SID1 family.</text>
</comment>
<reference evidence="10" key="2">
    <citation type="submission" date="2025-09" db="UniProtKB">
        <authorList>
            <consortium name="Ensembl"/>
        </authorList>
    </citation>
    <scope>IDENTIFICATION</scope>
</reference>
<evidence type="ECO:0000256" key="6">
    <source>
        <dbReference type="ARBA" id="ARBA00023136"/>
    </source>
</evidence>
<keyword evidence="6 8" id="KW-0472">Membrane</keyword>
<dbReference type="PANTHER" id="PTHR12185:SF14">
    <property type="entry name" value="CHOLESTEROL UPTAKE PROTEIN 1"/>
    <property type="match status" value="1"/>
</dbReference>
<keyword evidence="11" id="KW-1185">Reference proteome</keyword>
<organism evidence="10 11">
    <name type="scientific">Eptatretus burgeri</name>
    <name type="common">Inshore hagfish</name>
    <dbReference type="NCBI Taxonomy" id="7764"/>
    <lineage>
        <taxon>Eukaryota</taxon>
        <taxon>Metazoa</taxon>
        <taxon>Chordata</taxon>
        <taxon>Craniata</taxon>
        <taxon>Vertebrata</taxon>
        <taxon>Cyclostomata</taxon>
        <taxon>Myxini</taxon>
        <taxon>Myxiniformes</taxon>
        <taxon>Myxinidae</taxon>
        <taxon>Eptatretinae</taxon>
        <taxon>Eptatretus</taxon>
    </lineage>
</organism>
<keyword evidence="4 9" id="KW-0732">Signal</keyword>
<proteinExistence type="inferred from homology"/>
<accession>A0A8C4NJ94</accession>
<dbReference type="InterPro" id="IPR025958">
    <property type="entry name" value="SID1_TM_fam"/>
</dbReference>
<feature type="signal peptide" evidence="9">
    <location>
        <begin position="1"/>
        <end position="30"/>
    </location>
</feature>
<keyword evidence="5 8" id="KW-1133">Transmembrane helix</keyword>
<comment type="subcellular location">
    <subcellularLocation>
        <location evidence="1">Membrane</location>
        <topology evidence="1">Multi-pass membrane protein</topology>
    </subcellularLocation>
</comment>
<keyword evidence="7" id="KW-0325">Glycoprotein</keyword>
<evidence type="ECO:0000256" key="7">
    <source>
        <dbReference type="ARBA" id="ARBA00023180"/>
    </source>
</evidence>
<feature type="chain" id="PRO_5034120225" evidence="9">
    <location>
        <begin position="31"/>
        <end position="301"/>
    </location>
</feature>